<dbReference type="InterPro" id="IPR027417">
    <property type="entry name" value="P-loop_NTPase"/>
</dbReference>
<evidence type="ECO:0000313" key="3">
    <source>
        <dbReference type="Proteomes" id="UP001141327"/>
    </source>
</evidence>
<dbReference type="Pfam" id="PF00612">
    <property type="entry name" value="IQ"/>
    <property type="match status" value="2"/>
</dbReference>
<keyword evidence="3" id="KW-1185">Reference proteome</keyword>
<evidence type="ECO:0000256" key="1">
    <source>
        <dbReference type="SAM" id="Coils"/>
    </source>
</evidence>
<accession>A0ABQ8UW62</accession>
<dbReference type="Gene3D" id="1.20.5.190">
    <property type="match status" value="1"/>
</dbReference>
<name>A0ABQ8UW62_9EUKA</name>
<gene>
    <name evidence="2" type="ORF">PAPYR_686</name>
</gene>
<sequence>MVVMGQLYRFFEQKGTFRHINNHFRRKGSWSLMGSLTGRSTKKIGAEVIRTTPTAQRLADDIRLPDFEAIKRERIQRARELLQALEPAVEPSRAAILIQAWWRGCLARAEARYLIDEREYQRQRQEDMKELDRVSSTALRREHEEKVRIAHLWDVQKAASVYTIQKAWRQYLARKRGQQLSPAPQPPHPSSTLLSIASPRASTSLPQPAPPGQTFAPFPAVLPHYPDMGPVIEERRALLQQLQEEHATLREEQLFLDRVVTLAISLNATSRKR</sequence>
<feature type="coiled-coil region" evidence="1">
    <location>
        <begin position="232"/>
        <end position="259"/>
    </location>
</feature>
<dbReference type="Proteomes" id="UP001141327">
    <property type="component" value="Unassembled WGS sequence"/>
</dbReference>
<reference evidence="2" key="1">
    <citation type="journal article" date="2022" name="bioRxiv">
        <title>Genomics of Preaxostyla Flagellates Illuminates Evolutionary Transitions and the Path Towards Mitochondrial Loss.</title>
        <authorList>
            <person name="Novak L.V.F."/>
            <person name="Treitli S.C."/>
            <person name="Pyrih J."/>
            <person name="Halakuc P."/>
            <person name="Pipaliya S.V."/>
            <person name="Vacek V."/>
            <person name="Brzon O."/>
            <person name="Soukal P."/>
            <person name="Eme L."/>
            <person name="Dacks J.B."/>
            <person name="Karnkowska A."/>
            <person name="Elias M."/>
            <person name="Hampl V."/>
        </authorList>
    </citation>
    <scope>NUCLEOTIDE SEQUENCE</scope>
    <source>
        <strain evidence="2">RCP-MX</strain>
    </source>
</reference>
<protein>
    <submittedName>
        <fullName evidence="2">Uncharacterized protein</fullName>
    </submittedName>
</protein>
<dbReference type="CDD" id="cd23767">
    <property type="entry name" value="IQCD"/>
    <property type="match status" value="1"/>
</dbReference>
<dbReference type="InterPro" id="IPR000048">
    <property type="entry name" value="IQ_motif_EF-hand-BS"/>
</dbReference>
<dbReference type="SMART" id="SM00015">
    <property type="entry name" value="IQ"/>
    <property type="match status" value="2"/>
</dbReference>
<proteinExistence type="predicted"/>
<organism evidence="2 3">
    <name type="scientific">Paratrimastix pyriformis</name>
    <dbReference type="NCBI Taxonomy" id="342808"/>
    <lineage>
        <taxon>Eukaryota</taxon>
        <taxon>Metamonada</taxon>
        <taxon>Preaxostyla</taxon>
        <taxon>Paratrimastigidae</taxon>
        <taxon>Paratrimastix</taxon>
    </lineage>
</organism>
<dbReference type="PROSITE" id="PS50096">
    <property type="entry name" value="IQ"/>
    <property type="match status" value="2"/>
</dbReference>
<keyword evidence="1" id="KW-0175">Coiled coil</keyword>
<comment type="caution">
    <text evidence="2">The sequence shown here is derived from an EMBL/GenBank/DDBJ whole genome shotgun (WGS) entry which is preliminary data.</text>
</comment>
<evidence type="ECO:0000313" key="2">
    <source>
        <dbReference type="EMBL" id="KAJ4462678.1"/>
    </source>
</evidence>
<dbReference type="EMBL" id="JAPMOS010000002">
    <property type="protein sequence ID" value="KAJ4462678.1"/>
    <property type="molecule type" value="Genomic_DNA"/>
</dbReference>
<dbReference type="SUPFAM" id="SSF52540">
    <property type="entry name" value="P-loop containing nucleoside triphosphate hydrolases"/>
    <property type="match status" value="1"/>
</dbReference>